<reference evidence="2" key="1">
    <citation type="submission" date="2014-09" db="EMBL/GenBank/DDBJ databases">
        <authorList>
            <person name="Sharma Rahul"/>
            <person name="Thines Marco"/>
        </authorList>
    </citation>
    <scope>NUCLEOTIDE SEQUENCE [LARGE SCALE GENOMIC DNA]</scope>
</reference>
<evidence type="ECO:0000313" key="1">
    <source>
        <dbReference type="EMBL" id="CEG42165.1"/>
    </source>
</evidence>
<evidence type="ECO:0000313" key="2">
    <source>
        <dbReference type="Proteomes" id="UP000054928"/>
    </source>
</evidence>
<dbReference type="GeneID" id="36407517"/>
<dbReference type="EMBL" id="CCYD01000610">
    <property type="protein sequence ID" value="CEG42165.1"/>
    <property type="molecule type" value="Genomic_DNA"/>
</dbReference>
<accession>A0A0P1AMA7</accession>
<proteinExistence type="predicted"/>
<dbReference type="Proteomes" id="UP000054928">
    <property type="component" value="Unassembled WGS sequence"/>
</dbReference>
<sequence length="132" mass="14741">MPIPLTPLPPVTEEINANTDIADIGRGKSTLAQDRAVVTMFLIFCSESDGFKAITDLSDLSDQDDKTLKIIFGTFATHKLLKFKKSGSPLLQTAMNYLSCLKGESASKHDYKIRGICPERRYYVTKHSGRYH</sequence>
<dbReference type="RefSeq" id="XP_024578534.1">
    <property type="nucleotide sequence ID" value="XM_024728015.1"/>
</dbReference>
<dbReference type="AlphaFoldDB" id="A0A0P1AMA7"/>
<protein>
    <submittedName>
        <fullName evidence="1">Uncharacterized protein</fullName>
    </submittedName>
</protein>
<name>A0A0P1AMA7_PLAHL</name>
<keyword evidence="2" id="KW-1185">Reference proteome</keyword>
<organism evidence="1 2">
    <name type="scientific">Plasmopara halstedii</name>
    <name type="common">Downy mildew of sunflower</name>
    <dbReference type="NCBI Taxonomy" id="4781"/>
    <lineage>
        <taxon>Eukaryota</taxon>
        <taxon>Sar</taxon>
        <taxon>Stramenopiles</taxon>
        <taxon>Oomycota</taxon>
        <taxon>Peronosporomycetes</taxon>
        <taxon>Peronosporales</taxon>
        <taxon>Peronosporaceae</taxon>
        <taxon>Plasmopara</taxon>
    </lineage>
</organism>